<dbReference type="InterPro" id="IPR045087">
    <property type="entry name" value="Cu-oxidase_fam"/>
</dbReference>
<dbReference type="PANTHER" id="PTHR11709">
    <property type="entry name" value="MULTI-COPPER OXIDASE"/>
    <property type="match status" value="1"/>
</dbReference>
<keyword evidence="6" id="KW-1185">Reference proteome</keyword>
<proteinExistence type="inferred from homology"/>
<dbReference type="Gene3D" id="2.60.40.420">
    <property type="entry name" value="Cupredoxins - blue copper proteins"/>
    <property type="match status" value="4"/>
</dbReference>
<dbReference type="OrthoDB" id="540020at2759"/>
<evidence type="ECO:0000313" key="5">
    <source>
        <dbReference type="EMBL" id="KAG2492148.1"/>
    </source>
</evidence>
<dbReference type="GO" id="GO:0005507">
    <property type="term" value="F:copper ion binding"/>
    <property type="evidence" value="ECO:0007669"/>
    <property type="project" value="InterPro"/>
</dbReference>
<evidence type="ECO:0000259" key="4">
    <source>
        <dbReference type="Pfam" id="PF07732"/>
    </source>
</evidence>
<comment type="similarity">
    <text evidence="1">Belongs to the multicopper oxidase family.</text>
</comment>
<dbReference type="InterPro" id="IPR011706">
    <property type="entry name" value="Cu-oxidase_C"/>
</dbReference>
<comment type="caution">
    <text evidence="5">The sequence shown here is derived from an EMBL/GenBank/DDBJ whole genome shotgun (WGS) entry which is preliminary data.</text>
</comment>
<organism evidence="5 6">
    <name type="scientific">Edaphochlamys debaryana</name>
    <dbReference type="NCBI Taxonomy" id="47281"/>
    <lineage>
        <taxon>Eukaryota</taxon>
        <taxon>Viridiplantae</taxon>
        <taxon>Chlorophyta</taxon>
        <taxon>core chlorophytes</taxon>
        <taxon>Chlorophyceae</taxon>
        <taxon>CS clade</taxon>
        <taxon>Chlamydomonadales</taxon>
        <taxon>Chlamydomonadales incertae sedis</taxon>
        <taxon>Edaphochlamys</taxon>
    </lineage>
</organism>
<evidence type="ECO:0008006" key="7">
    <source>
        <dbReference type="Google" id="ProtNLM"/>
    </source>
</evidence>
<reference evidence="5" key="1">
    <citation type="journal article" date="2020" name="bioRxiv">
        <title>Comparative genomics of Chlamydomonas.</title>
        <authorList>
            <person name="Craig R.J."/>
            <person name="Hasan A.R."/>
            <person name="Ness R.W."/>
            <person name="Keightley P.D."/>
        </authorList>
    </citation>
    <scope>NUCLEOTIDE SEQUENCE</scope>
    <source>
        <strain evidence="5">CCAP 11/70</strain>
    </source>
</reference>
<dbReference type="GO" id="GO:0016491">
    <property type="term" value="F:oxidoreductase activity"/>
    <property type="evidence" value="ECO:0007669"/>
    <property type="project" value="InterPro"/>
</dbReference>
<name>A0A836BYC0_9CHLO</name>
<dbReference type="PANTHER" id="PTHR11709:SF518">
    <property type="entry name" value="MULTICOPPER OXIDASE"/>
    <property type="match status" value="1"/>
</dbReference>
<keyword evidence="2" id="KW-0732">Signal</keyword>
<evidence type="ECO:0000313" key="6">
    <source>
        <dbReference type="Proteomes" id="UP000612055"/>
    </source>
</evidence>
<accession>A0A836BYC0</accession>
<dbReference type="Pfam" id="PF07731">
    <property type="entry name" value="Cu-oxidase_2"/>
    <property type="match status" value="1"/>
</dbReference>
<dbReference type="InterPro" id="IPR011707">
    <property type="entry name" value="Cu-oxidase-like_N"/>
</dbReference>
<feature type="chain" id="PRO_5032406629" description="Laccase" evidence="2">
    <location>
        <begin position="25"/>
        <end position="652"/>
    </location>
</feature>
<dbReference type="EMBL" id="JAEHOE010000047">
    <property type="protein sequence ID" value="KAG2492148.1"/>
    <property type="molecule type" value="Genomic_DNA"/>
</dbReference>
<dbReference type="InterPro" id="IPR008972">
    <property type="entry name" value="Cupredoxin"/>
</dbReference>
<dbReference type="Pfam" id="PF07732">
    <property type="entry name" value="Cu-oxidase_3"/>
    <property type="match status" value="1"/>
</dbReference>
<feature type="signal peptide" evidence="2">
    <location>
        <begin position="1"/>
        <end position="24"/>
    </location>
</feature>
<feature type="domain" description="Plastocyanin-like" evidence="3">
    <location>
        <begin position="598"/>
        <end position="627"/>
    </location>
</feature>
<dbReference type="SUPFAM" id="SSF49503">
    <property type="entry name" value="Cupredoxins"/>
    <property type="match status" value="3"/>
</dbReference>
<dbReference type="AlphaFoldDB" id="A0A836BYC0"/>
<evidence type="ECO:0000256" key="1">
    <source>
        <dbReference type="ARBA" id="ARBA00010609"/>
    </source>
</evidence>
<gene>
    <name evidence="5" type="ORF">HYH03_009639</name>
</gene>
<evidence type="ECO:0000259" key="3">
    <source>
        <dbReference type="Pfam" id="PF07731"/>
    </source>
</evidence>
<protein>
    <recommendedName>
        <fullName evidence="7">Laccase</fullName>
    </recommendedName>
</protein>
<evidence type="ECO:0000256" key="2">
    <source>
        <dbReference type="SAM" id="SignalP"/>
    </source>
</evidence>
<sequence length="652" mass="66895">MAHRVAQVGQLLVLFLAYTARSQAFSPIELEWEDAGRVDVPTSGADTISVPLFKGTLSYRPATVAIDGWIVNTMTYGFGKSLALLPGPTLRLRACAQYRLRLVNEAAEPWTDVSTTTNLHIHGVHVNGDAPADDVTVSVAAGQSYTYIYNIPCDHAGGTFFYHPHVHMQTALQVAGGAVGTVIVDDHPGEAASRPAAWPDMGEHVLVRGGVLLRVDAASSPGSMAAMMGGRMGDLMGGASLPKLCDNVGCKWFSSLGSPPAPSFYLANGRYKPTLPLGAANTWHRLRLVHASLDSIASPFKITAASGQGAGACSVSLLAKDGVLLPSTPRPLGPGTGTTTPLLFANAATRADVALSCPCTAGTCTYNVMHHDAVVATLAVTATSAPVAGGVRVGVGVGAPPPPLPAWRPCRPWYLRDLRHETVGGTFAAHVGPTGINGVSFSAHAPVYTFEPRSEWTLRGIDMHPVHLHATPFQIVGGVPVGAPAGWFELGDWHDTVTSGGMMERSGVMAGGAAAGAGGMMGPGAGGPGGGGAGGGGNPNANGNANRNGGGGMMGGMMGGMLRGGNGGGAWQGMGRRALQQMGMGMMGGGGGMMSGFSTVVRFRTEFACKVMLHCHILTHEDAGSMALTRSLGPGGIGPHMMNPATDFACPT</sequence>
<feature type="domain" description="Plastocyanin-like" evidence="4">
    <location>
        <begin position="85"/>
        <end position="187"/>
    </location>
</feature>
<dbReference type="Proteomes" id="UP000612055">
    <property type="component" value="Unassembled WGS sequence"/>
</dbReference>